<dbReference type="GO" id="GO:0005945">
    <property type="term" value="C:6-phosphofructokinase complex"/>
    <property type="evidence" value="ECO:0007669"/>
    <property type="project" value="TreeGrafter"/>
</dbReference>
<name>A0A4D9DEY0_9SAUR</name>
<evidence type="ECO:0000313" key="19">
    <source>
        <dbReference type="Proteomes" id="UP000297703"/>
    </source>
</evidence>
<evidence type="ECO:0000256" key="1">
    <source>
        <dbReference type="ARBA" id="ARBA00001946"/>
    </source>
</evidence>
<dbReference type="GO" id="GO:0048029">
    <property type="term" value="F:monosaccharide binding"/>
    <property type="evidence" value="ECO:0007669"/>
    <property type="project" value="TreeGrafter"/>
</dbReference>
<dbReference type="GO" id="GO:0061621">
    <property type="term" value="P:canonical glycolysis"/>
    <property type="evidence" value="ECO:0007669"/>
    <property type="project" value="TreeGrafter"/>
</dbReference>
<dbReference type="Proteomes" id="UP000297703">
    <property type="component" value="Unassembled WGS sequence"/>
</dbReference>
<evidence type="ECO:0000256" key="5">
    <source>
        <dbReference type="ARBA" id="ARBA00022490"/>
    </source>
</evidence>
<evidence type="ECO:0000256" key="9">
    <source>
        <dbReference type="ARBA" id="ARBA00022741"/>
    </source>
</evidence>
<keyword evidence="9 15" id="KW-0547">Nucleotide-binding</keyword>
<dbReference type="EMBL" id="QXTE01004570">
    <property type="protein sequence ID" value="TFJ95568.1"/>
    <property type="molecule type" value="Genomic_DNA"/>
</dbReference>
<protein>
    <recommendedName>
        <fullName evidence="4 15">6-phosphofructokinase</fullName>
        <ecNumber evidence="4 15">2.7.1.11</ecNumber>
    </recommendedName>
    <alternativeName>
        <fullName evidence="15">Phosphohexokinase</fullName>
    </alternativeName>
</protein>
<keyword evidence="5" id="KW-0963">Cytoplasm</keyword>
<evidence type="ECO:0000313" key="18">
    <source>
        <dbReference type="EMBL" id="TFJ95568.1"/>
    </source>
</evidence>
<dbReference type="Gene3D" id="3.40.50.460">
    <property type="entry name" value="Phosphofructokinase domain"/>
    <property type="match status" value="2"/>
</dbReference>
<dbReference type="Pfam" id="PF00365">
    <property type="entry name" value="PFK"/>
    <property type="match status" value="2"/>
</dbReference>
<evidence type="ECO:0000256" key="10">
    <source>
        <dbReference type="ARBA" id="ARBA00022777"/>
    </source>
</evidence>
<gene>
    <name evidence="18" type="ORF">DR999_PMT22829</name>
</gene>
<dbReference type="GO" id="GO:0070095">
    <property type="term" value="F:fructose-6-phosphate binding"/>
    <property type="evidence" value="ECO:0007669"/>
    <property type="project" value="TreeGrafter"/>
</dbReference>
<dbReference type="AlphaFoldDB" id="A0A4D9DEY0"/>
<dbReference type="FunFam" id="3.40.50.460:FF:000007">
    <property type="entry name" value="ATP-dependent 6-phosphofructokinase"/>
    <property type="match status" value="1"/>
</dbReference>
<keyword evidence="10 15" id="KW-0418">Kinase</keyword>
<dbReference type="GO" id="GO:0003872">
    <property type="term" value="F:6-phosphofructokinase activity"/>
    <property type="evidence" value="ECO:0007669"/>
    <property type="project" value="UniProtKB-EC"/>
</dbReference>
<comment type="caution">
    <text evidence="18">The sequence shown here is derived from an EMBL/GenBank/DDBJ whole genome shotgun (WGS) entry which is preliminary data.</text>
</comment>
<dbReference type="STRING" id="55544.A0A4D9DEY0"/>
<comment type="similarity">
    <text evidence="15">Belongs to the phosphofructokinase type A (PFKA) family. ATP-dependent PFK group I subfamily. Eukaryotic two domain clade "E" sub-subfamily.</text>
</comment>
<evidence type="ECO:0000256" key="8">
    <source>
        <dbReference type="ARBA" id="ARBA00022723"/>
    </source>
</evidence>
<dbReference type="GO" id="GO:0030388">
    <property type="term" value="P:fructose 1,6-bisphosphate metabolic process"/>
    <property type="evidence" value="ECO:0007669"/>
    <property type="project" value="TreeGrafter"/>
</dbReference>
<comment type="catalytic activity">
    <reaction evidence="14 15">
        <text>beta-D-fructose 6-phosphate + ATP = beta-D-fructose 1,6-bisphosphate + ADP + H(+)</text>
        <dbReference type="Rhea" id="RHEA:16109"/>
        <dbReference type="ChEBI" id="CHEBI:15378"/>
        <dbReference type="ChEBI" id="CHEBI:30616"/>
        <dbReference type="ChEBI" id="CHEBI:32966"/>
        <dbReference type="ChEBI" id="CHEBI:57634"/>
        <dbReference type="ChEBI" id="CHEBI:456216"/>
        <dbReference type="EC" id="2.7.1.11"/>
    </reaction>
</comment>
<keyword evidence="19" id="KW-1185">Reference proteome</keyword>
<keyword evidence="8" id="KW-0479">Metal-binding</keyword>
<evidence type="ECO:0000256" key="2">
    <source>
        <dbReference type="ARBA" id="ARBA00004496"/>
    </source>
</evidence>
<dbReference type="PROSITE" id="PS00433">
    <property type="entry name" value="PHOSPHOFRUCTOKINASE"/>
    <property type="match status" value="2"/>
</dbReference>
<dbReference type="PANTHER" id="PTHR13697:SF4">
    <property type="entry name" value="ATP-DEPENDENT 6-PHOSPHOFRUCTOKINASE"/>
    <property type="match status" value="1"/>
</dbReference>
<evidence type="ECO:0000256" key="6">
    <source>
        <dbReference type="ARBA" id="ARBA00022533"/>
    </source>
</evidence>
<dbReference type="PIRSF" id="PIRSF000533">
    <property type="entry name" value="ATP_PFK_euk"/>
    <property type="match status" value="1"/>
</dbReference>
<comment type="subcellular location">
    <subcellularLocation>
        <location evidence="2">Cytoplasm</location>
    </subcellularLocation>
</comment>
<reference evidence="18 19" key="2">
    <citation type="submission" date="2019-04" db="EMBL/GenBank/DDBJ databases">
        <title>The genome sequence of big-headed turtle.</title>
        <authorList>
            <person name="Gong S."/>
        </authorList>
    </citation>
    <scope>NUCLEOTIDE SEQUENCE [LARGE SCALE GENOMIC DNA]</scope>
    <source>
        <strain evidence="18">DO16091913</strain>
        <tissue evidence="18">Muscle</tissue>
    </source>
</reference>
<dbReference type="NCBIfam" id="TIGR02478">
    <property type="entry name" value="6PF1K_euk"/>
    <property type="match status" value="1"/>
</dbReference>
<evidence type="ECO:0000256" key="14">
    <source>
        <dbReference type="ARBA" id="ARBA00048070"/>
    </source>
</evidence>
<dbReference type="GO" id="GO:0005524">
    <property type="term" value="F:ATP binding"/>
    <property type="evidence" value="ECO:0007669"/>
    <property type="project" value="UniProtKB-KW"/>
</dbReference>
<evidence type="ECO:0000256" key="3">
    <source>
        <dbReference type="ARBA" id="ARBA00004679"/>
    </source>
</evidence>
<sequence>MSPSTSSLQPGCPANPPRPGEGVRIGVLTSGGDAQGMNAAVRAVVRTGLHLGAEVYGVMEGLQGAVDGGDRIRRLEWNDVGNILHRGGTVIGTARSKDFREREGRLLAAKNLIDRGIDRLVVIGGDGSLTGTDMFRQEWTSLVEELVQRGELPVEVAAEHPHLVIAGLVGSIDNDLVGTDMTIGADSALHRIIEALDAISSTAASHQRSFVIEVMGRHCGYLPLMAAIAGGCDYVLFPERPPAPGWEDAMCEQLRAGRLAGRRDSLVLVAEGAIDQVGKPITAAYVTEVLKERLGEDARLTILGHVQRGGRPSAYDRWMSTVLGYGAVMEVLSADPARPPRVLGVRNNRITAIDLGEAVKRTKEVEGMIDRGDYESAMMSRGGSFREMVKIFDTMARPPVLDSASELRSEGGARQPRVAIMHAGGLAPGMNTAVRAAVRLGVDQGWTMLAVDGGFHGLVNGRIRELAWSDVDGWASDGGAELGTRREIPSSQQLFSVGRNLEEHQVDALLLIGGYDAYEGALRLVQERERYDAFALPIVCVPASIDNNLPGSEVSIGADTALNFAVWALDGVKQSASAARRCFVAETMGHRCGYLTLMAGIASGAERVYLPEDGITVADLQRDVERMRASFRAGKRLFLAIRNEDASRLYTSDFVARLFEQEGGDLFDVRTAILGHLQQGGMPSAFDRLLATRLLKHAVDCLSDQFERGATDGRYIGVVGDAVVSDLLVHMPEHVDQKNRRPLHQWWLELKPVVVAVAEPDASPDESTVQVLTVEQAEKLTEVNGSIVSV</sequence>
<evidence type="ECO:0000256" key="12">
    <source>
        <dbReference type="ARBA" id="ARBA00022842"/>
    </source>
</evidence>
<feature type="domain" description="Phosphofructokinase" evidence="17">
    <location>
        <begin position="24"/>
        <end position="328"/>
    </location>
</feature>
<dbReference type="InterPro" id="IPR022953">
    <property type="entry name" value="ATP_PFK"/>
</dbReference>
<dbReference type="OrthoDB" id="537915at2759"/>
<accession>A0A4D9DEY0</accession>
<keyword evidence="6" id="KW-0021">Allosteric enzyme</keyword>
<dbReference type="PANTHER" id="PTHR13697">
    <property type="entry name" value="PHOSPHOFRUCTOKINASE"/>
    <property type="match status" value="1"/>
</dbReference>
<evidence type="ECO:0000259" key="17">
    <source>
        <dbReference type="Pfam" id="PF00365"/>
    </source>
</evidence>
<dbReference type="GO" id="GO:0046872">
    <property type="term" value="F:metal ion binding"/>
    <property type="evidence" value="ECO:0007669"/>
    <property type="project" value="UniProtKB-KW"/>
</dbReference>
<dbReference type="UniPathway" id="UPA00109">
    <property type="reaction ID" value="UER00182"/>
</dbReference>
<dbReference type="GO" id="GO:0016208">
    <property type="term" value="F:AMP binding"/>
    <property type="evidence" value="ECO:0007669"/>
    <property type="project" value="TreeGrafter"/>
</dbReference>
<organism evidence="18 19">
    <name type="scientific">Platysternon megacephalum</name>
    <name type="common">big-headed turtle</name>
    <dbReference type="NCBI Taxonomy" id="55544"/>
    <lineage>
        <taxon>Eukaryota</taxon>
        <taxon>Metazoa</taxon>
        <taxon>Chordata</taxon>
        <taxon>Craniata</taxon>
        <taxon>Vertebrata</taxon>
        <taxon>Euteleostomi</taxon>
        <taxon>Archelosauria</taxon>
        <taxon>Testudinata</taxon>
        <taxon>Testudines</taxon>
        <taxon>Cryptodira</taxon>
        <taxon>Durocryptodira</taxon>
        <taxon>Testudinoidea</taxon>
        <taxon>Platysternidae</taxon>
        <taxon>Platysternon</taxon>
    </lineage>
</organism>
<evidence type="ECO:0000256" key="4">
    <source>
        <dbReference type="ARBA" id="ARBA00012055"/>
    </source>
</evidence>
<dbReference type="GO" id="GO:0042802">
    <property type="term" value="F:identical protein binding"/>
    <property type="evidence" value="ECO:0007669"/>
    <property type="project" value="TreeGrafter"/>
</dbReference>
<keyword evidence="7 15" id="KW-0808">Transferase</keyword>
<keyword evidence="13 15" id="KW-0324">Glycolysis</keyword>
<dbReference type="InterPro" id="IPR009161">
    <property type="entry name" value="6-Pfructokinase_euk"/>
</dbReference>
<dbReference type="Gene3D" id="3.40.50.450">
    <property type="match status" value="2"/>
</dbReference>
<evidence type="ECO:0000256" key="16">
    <source>
        <dbReference type="SAM" id="MobiDB-lite"/>
    </source>
</evidence>
<keyword evidence="12" id="KW-0460">Magnesium</keyword>
<dbReference type="InterPro" id="IPR000023">
    <property type="entry name" value="Phosphofructokinase_dom"/>
</dbReference>
<dbReference type="GO" id="GO:0006002">
    <property type="term" value="P:fructose 6-phosphate metabolic process"/>
    <property type="evidence" value="ECO:0007669"/>
    <property type="project" value="InterPro"/>
</dbReference>
<dbReference type="PRINTS" id="PR00476">
    <property type="entry name" value="PHFRCTKINASE"/>
</dbReference>
<evidence type="ECO:0000256" key="15">
    <source>
        <dbReference type="PIRNR" id="PIRNR000533"/>
    </source>
</evidence>
<evidence type="ECO:0000256" key="11">
    <source>
        <dbReference type="ARBA" id="ARBA00022840"/>
    </source>
</evidence>
<comment type="pathway">
    <text evidence="3 15">Carbohydrate degradation; glycolysis; D-glyceraldehyde 3-phosphate and glycerone phosphate from D-glucose: step 3/4.</text>
</comment>
<keyword evidence="11 15" id="KW-0067">ATP-binding</keyword>
<dbReference type="InterPro" id="IPR015912">
    <property type="entry name" value="Phosphofructokinase_CS"/>
</dbReference>
<dbReference type="InterPro" id="IPR035966">
    <property type="entry name" value="PKF_sf"/>
</dbReference>
<feature type="region of interest" description="Disordered" evidence="16">
    <location>
        <begin position="1"/>
        <end position="23"/>
    </location>
</feature>
<feature type="domain" description="Phosphofructokinase" evidence="17">
    <location>
        <begin position="417"/>
        <end position="702"/>
    </location>
</feature>
<evidence type="ECO:0000256" key="7">
    <source>
        <dbReference type="ARBA" id="ARBA00022679"/>
    </source>
</evidence>
<dbReference type="EC" id="2.7.1.11" evidence="4 15"/>
<reference evidence="18 19" key="1">
    <citation type="submission" date="2019-04" db="EMBL/GenBank/DDBJ databases">
        <title>Draft genome of the big-headed turtle Platysternon megacephalum.</title>
        <authorList>
            <person name="Gong S."/>
        </authorList>
    </citation>
    <scope>NUCLEOTIDE SEQUENCE [LARGE SCALE GENOMIC DNA]</scope>
    <source>
        <strain evidence="18">DO16091913</strain>
        <tissue evidence="18">Muscle</tissue>
    </source>
</reference>
<comment type="cofactor">
    <cofactor evidence="1">
        <name>Mg(2+)</name>
        <dbReference type="ChEBI" id="CHEBI:18420"/>
    </cofactor>
</comment>
<dbReference type="SUPFAM" id="SSF53784">
    <property type="entry name" value="Phosphofructokinase"/>
    <property type="match status" value="2"/>
</dbReference>
<proteinExistence type="inferred from homology"/>
<evidence type="ECO:0000256" key="13">
    <source>
        <dbReference type="ARBA" id="ARBA00023152"/>
    </source>
</evidence>